<feature type="compositionally biased region" description="Basic and acidic residues" evidence="2">
    <location>
        <begin position="186"/>
        <end position="197"/>
    </location>
</feature>
<dbReference type="Proteomes" id="UP000183898">
    <property type="component" value="Unassembled WGS sequence"/>
</dbReference>
<evidence type="ECO:0000313" key="4">
    <source>
        <dbReference type="Proteomes" id="UP000183898"/>
    </source>
</evidence>
<keyword evidence="1" id="KW-0175">Coiled coil</keyword>
<feature type="region of interest" description="Disordered" evidence="2">
    <location>
        <begin position="165"/>
        <end position="197"/>
    </location>
</feature>
<proteinExistence type="predicted"/>
<dbReference type="EMBL" id="FOCT01000001">
    <property type="protein sequence ID" value="SEM74659.1"/>
    <property type="molecule type" value="Genomic_DNA"/>
</dbReference>
<reference evidence="3 4" key="1">
    <citation type="submission" date="2016-10" db="EMBL/GenBank/DDBJ databases">
        <authorList>
            <person name="de Groot N.N."/>
        </authorList>
    </citation>
    <scope>NUCLEOTIDE SEQUENCE [LARGE SCALE GENOMIC DNA]</scope>
    <source>
        <strain evidence="3 4">Nl18</strain>
    </source>
</reference>
<organism evidence="3 4">
    <name type="scientific">Nitrosospira multiformis</name>
    <dbReference type="NCBI Taxonomy" id="1231"/>
    <lineage>
        <taxon>Bacteria</taxon>
        <taxon>Pseudomonadati</taxon>
        <taxon>Pseudomonadota</taxon>
        <taxon>Betaproteobacteria</taxon>
        <taxon>Nitrosomonadales</taxon>
        <taxon>Nitrosomonadaceae</taxon>
        <taxon>Nitrosospira</taxon>
    </lineage>
</organism>
<dbReference type="AlphaFoldDB" id="A0A1H8AXT4"/>
<gene>
    <name evidence="3" type="ORF">SAMN05216404_10141</name>
</gene>
<feature type="region of interest" description="Disordered" evidence="2">
    <location>
        <begin position="1"/>
        <end position="77"/>
    </location>
</feature>
<feature type="region of interest" description="Disordered" evidence="2">
    <location>
        <begin position="265"/>
        <end position="293"/>
    </location>
</feature>
<feature type="coiled-coil region" evidence="1">
    <location>
        <begin position="84"/>
        <end position="118"/>
    </location>
</feature>
<evidence type="ECO:0000256" key="1">
    <source>
        <dbReference type="SAM" id="Coils"/>
    </source>
</evidence>
<accession>A0A1H8AXT4</accession>
<evidence type="ECO:0000256" key="2">
    <source>
        <dbReference type="SAM" id="MobiDB-lite"/>
    </source>
</evidence>
<feature type="compositionally biased region" description="Basic and acidic residues" evidence="2">
    <location>
        <begin position="165"/>
        <end position="175"/>
    </location>
</feature>
<feature type="compositionally biased region" description="Basic and acidic residues" evidence="2">
    <location>
        <begin position="45"/>
        <end position="61"/>
    </location>
</feature>
<evidence type="ECO:0000313" key="3">
    <source>
        <dbReference type="EMBL" id="SEM74659.1"/>
    </source>
</evidence>
<protein>
    <submittedName>
        <fullName evidence="3">Uncharacterized protein</fullName>
    </submittedName>
</protein>
<sequence length="320" mass="36212">MEVDQLTDEQIANLTPEQIEILESDPNKLAEILGRQEAPEEEETEKSSSDVKDDAFSKVSDDEGDDEPVVLNKSGKGTIPYQKHKELRVENSALREQLKSAQGKLDEFLMRKEEAKEVETIALDEKLKTHLEALKEEMPQLHQVLSALLEGSRKQGEKLEQTLRELEREKEESERINQLSTTEQVAEAKDNNPDLVHWESNDADAWEEALKQDEILRTNTKWAGKSYAERFQEVVRRVRAIMPEASTPKKKPDPGMMKANVQAKLEAAPVRKPVTLSDIQGGANPTSEREQLESLSPFELAQKLMKMPTHQAAALRAELD</sequence>
<dbReference type="RefSeq" id="WP_074743603.1">
    <property type="nucleotide sequence ID" value="NZ_FOCT01000001.1"/>
</dbReference>
<name>A0A1H8AXT4_9PROT</name>